<dbReference type="Proteomes" id="UP000605846">
    <property type="component" value="Unassembled WGS sequence"/>
</dbReference>
<keyword evidence="1" id="KW-0472">Membrane</keyword>
<comment type="caution">
    <text evidence="2">The sequence shown here is derived from an EMBL/GenBank/DDBJ whole genome shotgun (WGS) entry which is preliminary data.</text>
</comment>
<accession>A0A8H7BXF6</accession>
<protein>
    <submittedName>
        <fullName evidence="2">Uncharacterized protein</fullName>
    </submittedName>
</protein>
<dbReference type="EMBL" id="JABAYA010000021">
    <property type="protein sequence ID" value="KAF7729865.1"/>
    <property type="molecule type" value="Genomic_DNA"/>
</dbReference>
<feature type="transmembrane region" description="Helical" evidence="1">
    <location>
        <begin position="220"/>
        <end position="243"/>
    </location>
</feature>
<proteinExistence type="predicted"/>
<evidence type="ECO:0000313" key="2">
    <source>
        <dbReference type="EMBL" id="KAF7729865.1"/>
    </source>
</evidence>
<dbReference type="AlphaFoldDB" id="A0A8H7BXF6"/>
<organism evidence="2 3">
    <name type="scientific">Apophysomyces ossiformis</name>
    <dbReference type="NCBI Taxonomy" id="679940"/>
    <lineage>
        <taxon>Eukaryota</taxon>
        <taxon>Fungi</taxon>
        <taxon>Fungi incertae sedis</taxon>
        <taxon>Mucoromycota</taxon>
        <taxon>Mucoromycotina</taxon>
        <taxon>Mucoromycetes</taxon>
        <taxon>Mucorales</taxon>
        <taxon>Mucorineae</taxon>
        <taxon>Mucoraceae</taxon>
        <taxon>Apophysomyces</taxon>
    </lineage>
</organism>
<reference evidence="2" key="1">
    <citation type="submission" date="2020-01" db="EMBL/GenBank/DDBJ databases">
        <title>Genome Sequencing of Three Apophysomyces-Like Fungal Strains Confirms a Novel Fungal Genus in the Mucoromycota with divergent Burkholderia-like Endosymbiotic Bacteria.</title>
        <authorList>
            <person name="Stajich J.E."/>
            <person name="Macias A.M."/>
            <person name="Carter-House D."/>
            <person name="Lovett B."/>
            <person name="Kasson L.R."/>
            <person name="Berry K."/>
            <person name="Grigoriev I."/>
            <person name="Chang Y."/>
            <person name="Spatafora J."/>
            <person name="Kasson M.T."/>
        </authorList>
    </citation>
    <scope>NUCLEOTIDE SEQUENCE</scope>
    <source>
        <strain evidence="2">NRRL A-21654</strain>
    </source>
</reference>
<sequence length="294" mass="34766">MCMALRYPIERDLLESLHKDLTASQLKYFELLKEQQHELVEWRQEEMTNLHELLHTQQILQEHLEIMQNMQKSTSDETSNLYDAIVSMQRQVDIALADQEDAILSYADSNKHLLFQMLTDSRHYLQTAFTELETQIHHLQIGLQTTIILQNQTHSWWDSWQADCHDHLTTWNNTVADLNQSLMYLLTGVQEDTRSIQSNLDIAQEHLLALMQPIQNIRYWMIWLACFPKYSIILFKLLLYGYWMRTTLKNPLSSPTKIFMTGKHTSAADAFQCDKHFNEIRALQMYFDLIKAEK</sequence>
<evidence type="ECO:0000256" key="1">
    <source>
        <dbReference type="SAM" id="Phobius"/>
    </source>
</evidence>
<gene>
    <name evidence="2" type="ORF">EC973_003599</name>
</gene>
<name>A0A8H7BXF6_9FUNG</name>
<keyword evidence="3" id="KW-1185">Reference proteome</keyword>
<evidence type="ECO:0000313" key="3">
    <source>
        <dbReference type="Proteomes" id="UP000605846"/>
    </source>
</evidence>
<keyword evidence="1" id="KW-0812">Transmembrane</keyword>
<dbReference type="OrthoDB" id="5311848at2759"/>
<keyword evidence="1" id="KW-1133">Transmembrane helix</keyword>